<dbReference type="eggNOG" id="KOG1075">
    <property type="taxonomic scope" value="Eukaryota"/>
</dbReference>
<dbReference type="Proteomes" id="UP000009138">
    <property type="component" value="Unassembled WGS sequence"/>
</dbReference>
<keyword evidence="3" id="KW-1185">Reference proteome</keyword>
<dbReference type="GeneID" id="93611357"/>
<dbReference type="PROSITE" id="PS50878">
    <property type="entry name" value="RT_POL"/>
    <property type="match status" value="1"/>
</dbReference>
<dbReference type="RefSeq" id="XP_067515077.1">
    <property type="nucleotide sequence ID" value="XM_067658976.1"/>
</dbReference>
<dbReference type="Pfam" id="PF00078">
    <property type="entry name" value="RVT_1"/>
    <property type="match status" value="1"/>
</dbReference>
<organism evidence="2 3">
    <name type="scientific">Rhizopus delemar (strain RA 99-880 / ATCC MYA-4621 / FGSC 9543 / NRRL 43880)</name>
    <name type="common">Mucormycosis agent</name>
    <name type="synonym">Rhizopus arrhizus var. delemar</name>
    <dbReference type="NCBI Taxonomy" id="246409"/>
    <lineage>
        <taxon>Eukaryota</taxon>
        <taxon>Fungi</taxon>
        <taxon>Fungi incertae sedis</taxon>
        <taxon>Mucoromycota</taxon>
        <taxon>Mucoromycotina</taxon>
        <taxon>Mucoromycetes</taxon>
        <taxon>Mucorales</taxon>
        <taxon>Mucorineae</taxon>
        <taxon>Rhizopodaceae</taxon>
        <taxon>Rhizopus</taxon>
    </lineage>
</organism>
<dbReference type="AlphaFoldDB" id="I1BU01"/>
<protein>
    <recommendedName>
        <fullName evidence="1">Reverse transcriptase domain-containing protein</fullName>
    </recommendedName>
</protein>
<proteinExistence type="predicted"/>
<accession>I1BU01</accession>
<dbReference type="InParanoid" id="I1BU01"/>
<dbReference type="InterPro" id="IPR000477">
    <property type="entry name" value="RT_dom"/>
</dbReference>
<evidence type="ECO:0000313" key="3">
    <source>
        <dbReference type="Proteomes" id="UP000009138"/>
    </source>
</evidence>
<reference evidence="2 3" key="1">
    <citation type="journal article" date="2009" name="PLoS Genet.">
        <title>Genomic analysis of the basal lineage fungus Rhizopus oryzae reveals a whole-genome duplication.</title>
        <authorList>
            <person name="Ma L.-J."/>
            <person name="Ibrahim A.S."/>
            <person name="Skory C."/>
            <person name="Grabherr M.G."/>
            <person name="Burger G."/>
            <person name="Butler M."/>
            <person name="Elias M."/>
            <person name="Idnurm A."/>
            <person name="Lang B.F."/>
            <person name="Sone T."/>
            <person name="Abe A."/>
            <person name="Calvo S.E."/>
            <person name="Corrochano L.M."/>
            <person name="Engels R."/>
            <person name="Fu J."/>
            <person name="Hansberg W."/>
            <person name="Kim J.-M."/>
            <person name="Kodira C.D."/>
            <person name="Koehrsen M.J."/>
            <person name="Liu B."/>
            <person name="Miranda-Saavedra D."/>
            <person name="O'Leary S."/>
            <person name="Ortiz-Castellanos L."/>
            <person name="Poulter R."/>
            <person name="Rodriguez-Romero J."/>
            <person name="Ruiz-Herrera J."/>
            <person name="Shen Y.-Q."/>
            <person name="Zeng Q."/>
            <person name="Galagan J."/>
            <person name="Birren B.W."/>
            <person name="Cuomo C.A."/>
            <person name="Wickes B.L."/>
        </authorList>
    </citation>
    <scope>NUCLEOTIDE SEQUENCE [LARGE SCALE GENOMIC DNA]</scope>
    <source>
        <strain evidence="3">RA 99-880 / ATCC MYA-4621 / FGSC 9543 / NRRL 43880</strain>
    </source>
</reference>
<dbReference type="EMBL" id="CH476734">
    <property type="protein sequence ID" value="EIE79681.1"/>
    <property type="molecule type" value="Genomic_DNA"/>
</dbReference>
<dbReference type="InterPro" id="IPR043502">
    <property type="entry name" value="DNA/RNA_pol_sf"/>
</dbReference>
<feature type="domain" description="Reverse transcriptase" evidence="1">
    <location>
        <begin position="1"/>
        <end position="372"/>
    </location>
</feature>
<evidence type="ECO:0000259" key="1">
    <source>
        <dbReference type="PROSITE" id="PS50878"/>
    </source>
</evidence>
<evidence type="ECO:0000313" key="2">
    <source>
        <dbReference type="EMBL" id="EIE79681.1"/>
    </source>
</evidence>
<gene>
    <name evidence="2" type="ORF">RO3G_04386</name>
</gene>
<sequence length="372" mass="41453">MFTRGSVALQELHNAQLNVHDDLSLGSDHSPLTLSCLVPPPPLSPNHLRLLWNLRSGPLADTNSIVRRIRHNRVIQPQFSHPEGPRVAATVMARHLQQAFSGANLPDIRYSAPPIPNGPHPIDEASCPFSTSTVHHDLLKRLSRCKAPGVDHIRTEMLLPIVDEVVPVITLLSQLCWKLSVIPSDWRTAQVVPIYKKGDVLDSGNYRPISLTSIMHIKSAYDTVDRAIVWRALDTHVSEPMLGILQCLFDQVSIQVLLGDYSSPSFWSRTGVLQGSILSPFLYSIYINTLPVALRDVRLPVSARYYSSTPQREFGGLWINCLLYADDVVLIAAPEVMPKLLMRAEEHSRSLGYRWNPAKCVVLNCPSDHGGR</sequence>
<name>I1BU01_RHIO9</name>
<dbReference type="PANTHER" id="PTHR19446">
    <property type="entry name" value="REVERSE TRANSCRIPTASES"/>
    <property type="match status" value="1"/>
</dbReference>
<dbReference type="VEuPathDB" id="FungiDB:RO3G_04386"/>
<dbReference type="SUPFAM" id="SSF56672">
    <property type="entry name" value="DNA/RNA polymerases"/>
    <property type="match status" value="1"/>
</dbReference>
<dbReference type="OMA" id="YLEFPFA"/>
<dbReference type="OrthoDB" id="2207231at2759"/>